<feature type="repeat" description="PPR" evidence="3">
    <location>
        <begin position="734"/>
        <end position="768"/>
    </location>
</feature>
<dbReference type="PANTHER" id="PTHR47447">
    <property type="entry name" value="OS03G0856100 PROTEIN"/>
    <property type="match status" value="1"/>
</dbReference>
<evidence type="ECO:0000256" key="2">
    <source>
        <dbReference type="ARBA" id="ARBA00022737"/>
    </source>
</evidence>
<dbReference type="PANTHER" id="PTHR47447:SF22">
    <property type="entry name" value="TETRATRICOPEPTIDE-LIKE HELICAL DOMAIN SUPERFAMILY"/>
    <property type="match status" value="1"/>
</dbReference>
<feature type="repeat" description="PPR" evidence="3">
    <location>
        <begin position="454"/>
        <end position="488"/>
    </location>
</feature>
<feature type="repeat" description="PPR" evidence="3">
    <location>
        <begin position="699"/>
        <end position="733"/>
    </location>
</feature>
<dbReference type="NCBIfam" id="TIGR00756">
    <property type="entry name" value="PPR"/>
    <property type="match status" value="12"/>
</dbReference>
<dbReference type="InterPro" id="IPR011990">
    <property type="entry name" value="TPR-like_helical_dom_sf"/>
</dbReference>
<dbReference type="PROSITE" id="PS51375">
    <property type="entry name" value="PPR"/>
    <property type="match status" value="13"/>
</dbReference>
<feature type="repeat" description="PPR" evidence="3">
    <location>
        <begin position="489"/>
        <end position="523"/>
    </location>
</feature>
<evidence type="ECO:0000256" key="3">
    <source>
        <dbReference type="PROSITE-ProRule" id="PRU00708"/>
    </source>
</evidence>
<feature type="compositionally biased region" description="Basic residues" evidence="4">
    <location>
        <begin position="928"/>
        <end position="939"/>
    </location>
</feature>
<comment type="similarity">
    <text evidence="1">Belongs to the PPR family. P subfamily.</text>
</comment>
<proteinExistence type="inferred from homology"/>
<protein>
    <recommendedName>
        <fullName evidence="7">Pentacotripeptide-repeat region of PRORP domain-containing protein</fullName>
    </recommendedName>
</protein>
<organism evidence="5 6">
    <name type="scientific">Ensete ventricosum</name>
    <name type="common">Abyssinian banana</name>
    <name type="synonym">Musa ensete</name>
    <dbReference type="NCBI Taxonomy" id="4639"/>
    <lineage>
        <taxon>Eukaryota</taxon>
        <taxon>Viridiplantae</taxon>
        <taxon>Streptophyta</taxon>
        <taxon>Embryophyta</taxon>
        <taxon>Tracheophyta</taxon>
        <taxon>Spermatophyta</taxon>
        <taxon>Magnoliopsida</taxon>
        <taxon>Liliopsida</taxon>
        <taxon>Zingiberales</taxon>
        <taxon>Musaceae</taxon>
        <taxon>Ensete</taxon>
    </lineage>
</organism>
<dbReference type="Pfam" id="PF12854">
    <property type="entry name" value="PPR_1"/>
    <property type="match status" value="2"/>
</dbReference>
<dbReference type="EMBL" id="AMZH03002710">
    <property type="protein sequence ID" value="RRT74662.1"/>
    <property type="molecule type" value="Genomic_DNA"/>
</dbReference>
<name>A0A427AEN0_ENSVE</name>
<gene>
    <name evidence="5" type="ORF">B296_00032099</name>
</gene>
<evidence type="ECO:0008006" key="7">
    <source>
        <dbReference type="Google" id="ProtNLM"/>
    </source>
</evidence>
<feature type="repeat" description="PPR" evidence="3">
    <location>
        <begin position="319"/>
        <end position="353"/>
    </location>
</feature>
<dbReference type="AlphaFoldDB" id="A0A427AEN0"/>
<feature type="repeat" description="PPR" evidence="3">
    <location>
        <begin position="284"/>
        <end position="318"/>
    </location>
</feature>
<feature type="repeat" description="PPR" evidence="3">
    <location>
        <begin position="524"/>
        <end position="558"/>
    </location>
</feature>
<dbReference type="SUPFAM" id="SSF81901">
    <property type="entry name" value="HCP-like"/>
    <property type="match status" value="1"/>
</dbReference>
<feature type="repeat" description="PPR" evidence="3">
    <location>
        <begin position="389"/>
        <end position="424"/>
    </location>
</feature>
<keyword evidence="2" id="KW-0677">Repeat</keyword>
<dbReference type="InterPro" id="IPR002885">
    <property type="entry name" value="PPR_rpt"/>
</dbReference>
<reference evidence="5 6" key="1">
    <citation type="journal article" date="2014" name="Agronomy (Basel)">
        <title>A Draft Genome Sequence for Ensete ventricosum, the Drought-Tolerant Tree Against Hunger.</title>
        <authorList>
            <person name="Harrison J."/>
            <person name="Moore K.A."/>
            <person name="Paszkiewicz K."/>
            <person name="Jones T."/>
            <person name="Grant M."/>
            <person name="Ambacheew D."/>
            <person name="Muzemil S."/>
            <person name="Studholme D.J."/>
        </authorList>
    </citation>
    <scope>NUCLEOTIDE SEQUENCE [LARGE SCALE GENOMIC DNA]</scope>
</reference>
<sequence length="1022" mass="115553">MTVRSIRMTNLFSVPISYKFDLFFDPNPSYGLHTKASPIDPSLSTNQLAHQLLELFSKPPKLRDAEELQRLGRSLVPATAEAVIKGLRSWRTAHEFFRWASWQHGFRHTCYTYNAMAYVFSRARRAAQLKGLAAEVLKDRCPMTPGALGFLIRCLGDQGLVEDALLVFDRAVDLHCFPNSYTYNCLLEVLANAGLVEAAESRFKEMVNTRGLEPDKYTLTSMLQLYCKAGKLADVWDIFDRIKLEGWADEHVLTVLIVTFCKWGKVNQVCELVDHMEGLGMMPTEKTFSVLVHGLVRQGRLDKALQMFDKMKRLGYSGDLALHSVIIEGLFEGKEFGMAHDMYMEMKKIGISPDVLLLKKMIMASCRERDFLSAGQLLDEGVGLNLGSLISFYNVVLDGLIEHGEVDRAYKLLCEMMKSKGLQVLKLDNDDHDRCETETDVKEFFRMKNPVCPNADSFNIVICGLCDAKKLDAALVLLNNMIGVGYKGKLLMYNNLIHELCNVDRLEESYELLRKMEEDGFMPTAFTYNSIFYCTCRRGDLSAALDLLKEMRKHGHLPWIKHCTLMVQQLCGNGKVAEAAAFLDDMVALGFLPDMVAYSAAIDGLCKSGDVDKGLKLFRDISSRWYLPDVVAHNILINRFCKTGRLPEALEIFEEMLKKELVPSPVTYNLLIDGWCKAKNIDNALACFKKMVDADRPPTIVTYTSIIDGLCDAGRSDDALMVYNEMRGKGCAPNQMTYTALIHGLCKCGRADVALVYFDEMKQKEFELDTFVYLLLINSLIMKGNSVKALELLKGVLQRDSFYYDSKNSRLMKKAMFYVKEIMSPDFYRVSHVCASHHIINKLPGLLNRPMPPLFAVLTTSSANPPLEPFKLFFEKSLNKRSLPLLISLPLPLPFSIRVPITFSSRRDLLGFGAEMSVEGDSASRPRFPARRRSGKRKRSSDAVLQQRQGSPVVPPSSDVEEYYSRAYSQIKVWPPPPRSTYSLFSSSKGNNFYQQEAGREYVFLLIGLFLHIVHDLLIVVH</sequence>
<feature type="region of interest" description="Disordered" evidence="4">
    <location>
        <begin position="919"/>
        <end position="958"/>
    </location>
</feature>
<feature type="repeat" description="PPR" evidence="3">
    <location>
        <begin position="629"/>
        <end position="663"/>
    </location>
</feature>
<comment type="caution">
    <text evidence="5">The sequence shown here is derived from an EMBL/GenBank/DDBJ whole genome shotgun (WGS) entry which is preliminary data.</text>
</comment>
<dbReference type="Pfam" id="PF13041">
    <property type="entry name" value="PPR_2"/>
    <property type="match status" value="5"/>
</dbReference>
<evidence type="ECO:0000313" key="5">
    <source>
        <dbReference type="EMBL" id="RRT74662.1"/>
    </source>
</evidence>
<feature type="repeat" description="PPR" evidence="3">
    <location>
        <begin position="179"/>
        <end position="214"/>
    </location>
</feature>
<feature type="repeat" description="PPR" evidence="3">
    <location>
        <begin position="594"/>
        <end position="628"/>
    </location>
</feature>
<feature type="repeat" description="PPR" evidence="3">
    <location>
        <begin position="215"/>
        <end position="249"/>
    </location>
</feature>
<accession>A0A427AEN0</accession>
<feature type="repeat" description="PPR" evidence="3">
    <location>
        <begin position="664"/>
        <end position="698"/>
    </location>
</feature>
<dbReference type="Pfam" id="PF01535">
    <property type="entry name" value="PPR"/>
    <property type="match status" value="1"/>
</dbReference>
<dbReference type="Proteomes" id="UP000287651">
    <property type="component" value="Unassembled WGS sequence"/>
</dbReference>
<evidence type="ECO:0000313" key="6">
    <source>
        <dbReference type="Proteomes" id="UP000287651"/>
    </source>
</evidence>
<evidence type="ECO:0000256" key="1">
    <source>
        <dbReference type="ARBA" id="ARBA00007626"/>
    </source>
</evidence>
<evidence type="ECO:0000256" key="4">
    <source>
        <dbReference type="SAM" id="MobiDB-lite"/>
    </source>
</evidence>
<dbReference type="Gene3D" id="1.25.40.10">
    <property type="entry name" value="Tetratricopeptide repeat domain"/>
    <property type="match status" value="7"/>
</dbReference>